<evidence type="ECO:0000313" key="2">
    <source>
        <dbReference type="Proteomes" id="UP001177670"/>
    </source>
</evidence>
<name>A0AA40FMU2_9HYME</name>
<organism evidence="1 2">
    <name type="scientific">Melipona bicolor</name>
    <dbReference type="NCBI Taxonomy" id="60889"/>
    <lineage>
        <taxon>Eukaryota</taxon>
        <taxon>Metazoa</taxon>
        <taxon>Ecdysozoa</taxon>
        <taxon>Arthropoda</taxon>
        <taxon>Hexapoda</taxon>
        <taxon>Insecta</taxon>
        <taxon>Pterygota</taxon>
        <taxon>Neoptera</taxon>
        <taxon>Endopterygota</taxon>
        <taxon>Hymenoptera</taxon>
        <taxon>Apocrita</taxon>
        <taxon>Aculeata</taxon>
        <taxon>Apoidea</taxon>
        <taxon>Anthophila</taxon>
        <taxon>Apidae</taxon>
        <taxon>Melipona</taxon>
    </lineage>
</organism>
<accession>A0AA40FMU2</accession>
<sequence length="140" mass="16008">MTSNSFTVELRRELADAYETSAEPFTEVYPKTGKKWYLIQCVTYRKPRRKNRASARSSGRFIWIIGHPVAVACRSVGNVRFSISRPRRFTFRIFHRTHCPLCTGATVEVKGLTAARAETFHPELTALLCMGYHTNPNVKL</sequence>
<dbReference type="EMBL" id="JAHYIQ010000025">
    <property type="protein sequence ID" value="KAK1121818.1"/>
    <property type="molecule type" value="Genomic_DNA"/>
</dbReference>
<dbReference type="AlphaFoldDB" id="A0AA40FMU2"/>
<evidence type="ECO:0000313" key="1">
    <source>
        <dbReference type="EMBL" id="KAK1121818.1"/>
    </source>
</evidence>
<gene>
    <name evidence="1" type="ORF">K0M31_010130</name>
</gene>
<proteinExistence type="predicted"/>
<reference evidence="1" key="1">
    <citation type="submission" date="2021-10" db="EMBL/GenBank/DDBJ databases">
        <title>Melipona bicolor Genome sequencing and assembly.</title>
        <authorList>
            <person name="Araujo N.S."/>
            <person name="Arias M.C."/>
        </authorList>
    </citation>
    <scope>NUCLEOTIDE SEQUENCE</scope>
    <source>
        <strain evidence="1">USP_2M_L1-L4_2017</strain>
        <tissue evidence="1">Whole body</tissue>
    </source>
</reference>
<comment type="caution">
    <text evidence="1">The sequence shown here is derived from an EMBL/GenBank/DDBJ whole genome shotgun (WGS) entry which is preliminary data.</text>
</comment>
<keyword evidence="2" id="KW-1185">Reference proteome</keyword>
<protein>
    <submittedName>
        <fullName evidence="1">Uncharacterized protein</fullName>
    </submittedName>
</protein>
<dbReference type="Proteomes" id="UP001177670">
    <property type="component" value="Unassembled WGS sequence"/>
</dbReference>